<keyword evidence="1" id="KW-0472">Membrane</keyword>
<evidence type="ECO:0000313" key="4">
    <source>
        <dbReference type="Proteomes" id="UP000294498"/>
    </source>
</evidence>
<dbReference type="InterPro" id="IPR012171">
    <property type="entry name" value="Fatty_acid_desaturase"/>
</dbReference>
<evidence type="ECO:0000256" key="1">
    <source>
        <dbReference type="SAM" id="Phobius"/>
    </source>
</evidence>
<comment type="caution">
    <text evidence="3">The sequence shown here is derived from an EMBL/GenBank/DDBJ whole genome shotgun (WGS) entry which is preliminary data.</text>
</comment>
<keyword evidence="1" id="KW-0812">Transmembrane</keyword>
<protein>
    <submittedName>
        <fullName evidence="3">Linoleoyl-CoA desaturase</fullName>
    </submittedName>
</protein>
<dbReference type="CDD" id="cd03506">
    <property type="entry name" value="Delta6-FADS-like"/>
    <property type="match status" value="1"/>
</dbReference>
<evidence type="ECO:0000313" key="3">
    <source>
        <dbReference type="EMBL" id="TDX01301.1"/>
    </source>
</evidence>
<dbReference type="InterPro" id="IPR005804">
    <property type="entry name" value="FA_desaturase_dom"/>
</dbReference>
<feature type="transmembrane region" description="Helical" evidence="1">
    <location>
        <begin position="60"/>
        <end position="83"/>
    </location>
</feature>
<reference evidence="3 4" key="1">
    <citation type="submission" date="2019-03" db="EMBL/GenBank/DDBJ databases">
        <title>Genomic Encyclopedia of Type Strains, Phase IV (KMG-IV): sequencing the most valuable type-strain genomes for metagenomic binning, comparative biology and taxonomic classification.</title>
        <authorList>
            <person name="Goeker M."/>
        </authorList>
    </citation>
    <scope>NUCLEOTIDE SEQUENCE [LARGE SCALE GENOMIC DNA]</scope>
    <source>
        <strain evidence="3 4">DSM 100059</strain>
    </source>
</reference>
<dbReference type="AlphaFoldDB" id="A0A4R8DVR7"/>
<dbReference type="OrthoDB" id="104711at2"/>
<sequence length="354" mass="40861">MLPPKYGTPSLQAILKKNVNDYFELRHVKPTGNFSLYLKCALLLGAYLGLYIHLVFFTPVAFLAIGECVLLGLLTAFIGFNVMHDGAHGSFSRHPWVNRLAALSLDVLGASSFMWNVKHNMVHHAYTNVDGVDDDINARPFLRLCDTQKRLRLHRYQHLYFWALYALLYFFWIFFTDYKKYFTRKVGVVPLKPLRWKDHLLFWGFKLLYPFVYILLPMYCCGVIPWLVGYLIVACVAGFTLSTVFQLAHTVEETAFPVAAQPSNRIEDEWVLTQLKSTANFATKNRLVTWCLGGLNFQIEHHLFPKISHVHYPAIGRIIRQTCKDLGIPYIEHRRMSLALASHVSHLKKMGRRP</sequence>
<feature type="transmembrane region" description="Helical" evidence="1">
    <location>
        <begin position="36"/>
        <end position="54"/>
    </location>
</feature>
<feature type="domain" description="Fatty acid desaturase" evidence="2">
    <location>
        <begin position="66"/>
        <end position="332"/>
    </location>
</feature>
<name>A0A4R8DVR7_9BACT</name>
<dbReference type="PANTHER" id="PTHR19353:SF19">
    <property type="entry name" value="DELTA(5) FATTY ACID DESATURASE C-RELATED"/>
    <property type="match status" value="1"/>
</dbReference>
<dbReference type="PANTHER" id="PTHR19353">
    <property type="entry name" value="FATTY ACID DESATURASE 2"/>
    <property type="match status" value="1"/>
</dbReference>
<accession>A0A4R8DVR7</accession>
<dbReference type="GO" id="GO:0016020">
    <property type="term" value="C:membrane"/>
    <property type="evidence" value="ECO:0007669"/>
    <property type="project" value="TreeGrafter"/>
</dbReference>
<dbReference type="Pfam" id="PF00487">
    <property type="entry name" value="FA_desaturase"/>
    <property type="match status" value="1"/>
</dbReference>
<dbReference type="Proteomes" id="UP000294498">
    <property type="component" value="Unassembled WGS sequence"/>
</dbReference>
<organism evidence="3 4">
    <name type="scientific">Dinghuibacter silviterrae</name>
    <dbReference type="NCBI Taxonomy" id="1539049"/>
    <lineage>
        <taxon>Bacteria</taxon>
        <taxon>Pseudomonadati</taxon>
        <taxon>Bacteroidota</taxon>
        <taxon>Chitinophagia</taxon>
        <taxon>Chitinophagales</taxon>
        <taxon>Chitinophagaceae</taxon>
        <taxon>Dinghuibacter</taxon>
    </lineage>
</organism>
<dbReference type="GO" id="GO:0016717">
    <property type="term" value="F:oxidoreductase activity, acting on paired donors, with oxidation of a pair of donors resulting in the reduction of molecular oxygen to two molecules of water"/>
    <property type="evidence" value="ECO:0007669"/>
    <property type="project" value="TreeGrafter"/>
</dbReference>
<keyword evidence="4" id="KW-1185">Reference proteome</keyword>
<gene>
    <name evidence="3" type="ORF">EDB95_2334</name>
</gene>
<proteinExistence type="predicted"/>
<feature type="transmembrane region" description="Helical" evidence="1">
    <location>
        <begin position="159"/>
        <end position="175"/>
    </location>
</feature>
<keyword evidence="1" id="KW-1133">Transmembrane helix</keyword>
<dbReference type="RefSeq" id="WP_133993715.1">
    <property type="nucleotide sequence ID" value="NZ_SODV01000001.1"/>
</dbReference>
<dbReference type="PIRSF" id="PIRSF015921">
    <property type="entry name" value="FA_sphinglp_des"/>
    <property type="match status" value="1"/>
</dbReference>
<evidence type="ECO:0000259" key="2">
    <source>
        <dbReference type="Pfam" id="PF00487"/>
    </source>
</evidence>
<dbReference type="GO" id="GO:0008610">
    <property type="term" value="P:lipid biosynthetic process"/>
    <property type="evidence" value="ECO:0007669"/>
    <property type="project" value="UniProtKB-ARBA"/>
</dbReference>
<dbReference type="EMBL" id="SODV01000001">
    <property type="protein sequence ID" value="TDX01301.1"/>
    <property type="molecule type" value="Genomic_DNA"/>
</dbReference>